<comment type="similarity">
    <text evidence="1 7">Belongs to the peptidase S8 family.</text>
</comment>
<evidence type="ECO:0000256" key="3">
    <source>
        <dbReference type="ARBA" id="ARBA00022729"/>
    </source>
</evidence>
<dbReference type="InterPro" id="IPR036852">
    <property type="entry name" value="Peptidase_S8/S53_dom_sf"/>
</dbReference>
<reference evidence="12" key="2">
    <citation type="submission" date="2023-05" db="EMBL/GenBank/DDBJ databases">
        <authorList>
            <person name="Schelkunov M.I."/>
        </authorList>
    </citation>
    <scope>NUCLEOTIDE SEQUENCE</scope>
    <source>
        <strain evidence="12">Hsosn_3</strain>
        <tissue evidence="12">Leaf</tissue>
    </source>
</reference>
<evidence type="ECO:0000259" key="10">
    <source>
        <dbReference type="Pfam" id="PF05922"/>
    </source>
</evidence>
<dbReference type="Gene3D" id="3.40.50.200">
    <property type="entry name" value="Peptidase S8/S53 domain"/>
    <property type="match status" value="1"/>
</dbReference>
<keyword evidence="4 7" id="KW-0378">Hydrolase</keyword>
<dbReference type="Pfam" id="PF05922">
    <property type="entry name" value="Inhibitor_I9"/>
    <property type="match status" value="1"/>
</dbReference>
<dbReference type="PROSITE" id="PS51892">
    <property type="entry name" value="SUBTILASE"/>
    <property type="match status" value="1"/>
</dbReference>
<dbReference type="Gene3D" id="3.50.30.30">
    <property type="match status" value="1"/>
</dbReference>
<comment type="caution">
    <text evidence="12">The sequence shown here is derived from an EMBL/GenBank/DDBJ whole genome shotgun (WGS) entry which is preliminary data.</text>
</comment>
<accession>A0AAD8N6Q3</accession>
<evidence type="ECO:0000256" key="2">
    <source>
        <dbReference type="ARBA" id="ARBA00022670"/>
    </source>
</evidence>
<sequence>MARKSWNEIFLLLCSIIFFTATYMKCYATADEDRKVYIVYMGSLPQGEYSPSSDHLNILKEVTGQSFAANHLVRSYARSFNGFAARLTSKEVKDLSGRKEVVSVFQSQNYKLQTTRSWDFVGLLESVERVASVESDIIVGVIDTGIWPESESFSDEGFGPPPKKWKGGCVGGKNFKCNKKLIGARYYTTTDKSGARDIDGHGTHTASTAAGSVVRGANFYGLGKGNARGGVPSARIAAYKVCAPQGCEGHSILAAFDDAIADGVDILSVSIGPQFAIEPYTDSIAIASFHAMKQGVLTVQAAGNDGPYPTSVASTVPWLLSVAASTTDRRIIDTFTLGNGKTLIGSSINGFELNNTMFPLVYGKDIQKHTKECNEDEAKSCQEDCVDERLVKGKIVVCNSQFVNIRETGALGSILVYDSVNYIVPEIVSLPGTSIDTQLGNKLISYINSTKMPLGSIRKSEEIRDVTAPVVASFSSRGPNIFIPDILKPDITAPGVNILAAYSPLGPVSFDKNDKRSVNFKFEVGTSMACPHVAGSAAYVKSFHPSWSPSAIKSALLTTAWRMNATNHPDRAFAYGAGHIDPVRAVDPGLVYEAFEADYLNLLCNVGYTVDQIKAISGDENASCEKIVKGSGGKELNYPTITGQVKEKTAFNIRFPRTVTNVGHANSTYRARVFTNQIINVNVVPDTLSFKSVGDKKSFVVEVAGRGLPKNYTVWGSLEWSDGIHRVRSPVTLYTPVAYSSVERNQ</sequence>
<dbReference type="Pfam" id="PF17766">
    <property type="entry name" value="fn3_6"/>
    <property type="match status" value="1"/>
</dbReference>
<dbReference type="InterPro" id="IPR015500">
    <property type="entry name" value="Peptidase_S8_subtilisin-rel"/>
</dbReference>
<dbReference type="PRINTS" id="PR00723">
    <property type="entry name" value="SUBTILISIN"/>
</dbReference>
<feature type="domain" description="Subtilisin-like protease fibronectin type-III" evidence="11">
    <location>
        <begin position="635"/>
        <end position="732"/>
    </location>
</feature>
<evidence type="ECO:0000256" key="8">
    <source>
        <dbReference type="SAM" id="SignalP"/>
    </source>
</evidence>
<feature type="chain" id="PRO_5042093660" evidence="8">
    <location>
        <begin position="29"/>
        <end position="746"/>
    </location>
</feature>
<dbReference type="InterPro" id="IPR041469">
    <property type="entry name" value="Subtilisin-like_FN3"/>
</dbReference>
<keyword evidence="5 7" id="KW-0720">Serine protease</keyword>
<feature type="active site" description="Charge relay system" evidence="6 7">
    <location>
        <position position="527"/>
    </location>
</feature>
<dbReference type="InterPro" id="IPR000209">
    <property type="entry name" value="Peptidase_S8/S53_dom"/>
</dbReference>
<keyword evidence="2 7" id="KW-0645">Protease</keyword>
<dbReference type="PANTHER" id="PTHR10795">
    <property type="entry name" value="PROPROTEIN CONVERTASE SUBTILISIN/KEXIN"/>
    <property type="match status" value="1"/>
</dbReference>
<dbReference type="SUPFAM" id="SSF52743">
    <property type="entry name" value="Subtilisin-like"/>
    <property type="match status" value="1"/>
</dbReference>
<evidence type="ECO:0000313" key="13">
    <source>
        <dbReference type="Proteomes" id="UP001237642"/>
    </source>
</evidence>
<dbReference type="AlphaFoldDB" id="A0AAD8N6Q3"/>
<evidence type="ECO:0000259" key="9">
    <source>
        <dbReference type="Pfam" id="PF00082"/>
    </source>
</evidence>
<dbReference type="GO" id="GO:0006508">
    <property type="term" value="P:proteolysis"/>
    <property type="evidence" value="ECO:0007669"/>
    <property type="project" value="UniProtKB-KW"/>
</dbReference>
<dbReference type="PROSITE" id="PS00138">
    <property type="entry name" value="SUBTILASE_SER"/>
    <property type="match status" value="1"/>
</dbReference>
<proteinExistence type="inferred from homology"/>
<name>A0AAD8N6Q3_9APIA</name>
<dbReference type="FunFam" id="3.40.50.200:FF:000006">
    <property type="entry name" value="Subtilisin-like protease SBT1.5"/>
    <property type="match status" value="1"/>
</dbReference>
<dbReference type="InterPro" id="IPR034197">
    <property type="entry name" value="Peptidases_S8_3"/>
</dbReference>
<evidence type="ECO:0000259" key="11">
    <source>
        <dbReference type="Pfam" id="PF17766"/>
    </source>
</evidence>
<evidence type="ECO:0000256" key="4">
    <source>
        <dbReference type="ARBA" id="ARBA00022801"/>
    </source>
</evidence>
<feature type="active site" description="Charge relay system" evidence="6 7">
    <location>
        <position position="143"/>
    </location>
</feature>
<dbReference type="InterPro" id="IPR045051">
    <property type="entry name" value="SBT"/>
</dbReference>
<organism evidence="12 13">
    <name type="scientific">Heracleum sosnowskyi</name>
    <dbReference type="NCBI Taxonomy" id="360622"/>
    <lineage>
        <taxon>Eukaryota</taxon>
        <taxon>Viridiplantae</taxon>
        <taxon>Streptophyta</taxon>
        <taxon>Embryophyta</taxon>
        <taxon>Tracheophyta</taxon>
        <taxon>Spermatophyta</taxon>
        <taxon>Magnoliopsida</taxon>
        <taxon>eudicotyledons</taxon>
        <taxon>Gunneridae</taxon>
        <taxon>Pentapetalae</taxon>
        <taxon>asterids</taxon>
        <taxon>campanulids</taxon>
        <taxon>Apiales</taxon>
        <taxon>Apiaceae</taxon>
        <taxon>Apioideae</taxon>
        <taxon>apioid superclade</taxon>
        <taxon>Tordylieae</taxon>
        <taxon>Tordyliinae</taxon>
        <taxon>Heracleum</taxon>
    </lineage>
</organism>
<dbReference type="CDD" id="cd02120">
    <property type="entry name" value="PA_subtilisin_like"/>
    <property type="match status" value="1"/>
</dbReference>
<gene>
    <name evidence="12" type="ORF">POM88_006646</name>
</gene>
<dbReference type="CDD" id="cd04852">
    <property type="entry name" value="Peptidases_S8_3"/>
    <property type="match status" value="1"/>
</dbReference>
<dbReference type="Gene3D" id="3.30.70.80">
    <property type="entry name" value="Peptidase S8 propeptide/proteinase inhibitor I9"/>
    <property type="match status" value="1"/>
</dbReference>
<feature type="signal peptide" evidence="8">
    <location>
        <begin position="1"/>
        <end position="28"/>
    </location>
</feature>
<protein>
    <submittedName>
        <fullName evidence="12">Subtilisin-like protease</fullName>
    </submittedName>
</protein>
<dbReference type="EMBL" id="JAUIZM010000002">
    <property type="protein sequence ID" value="KAK1396783.1"/>
    <property type="molecule type" value="Genomic_DNA"/>
</dbReference>
<feature type="domain" description="Peptidase S8/S53" evidence="9">
    <location>
        <begin position="135"/>
        <end position="576"/>
    </location>
</feature>
<evidence type="ECO:0000256" key="7">
    <source>
        <dbReference type="PROSITE-ProRule" id="PRU01240"/>
    </source>
</evidence>
<evidence type="ECO:0000256" key="1">
    <source>
        <dbReference type="ARBA" id="ARBA00011073"/>
    </source>
</evidence>
<dbReference type="Gene3D" id="2.60.40.2310">
    <property type="match status" value="1"/>
</dbReference>
<dbReference type="InterPro" id="IPR037045">
    <property type="entry name" value="S8pro/Inhibitor_I9_sf"/>
</dbReference>
<keyword evidence="13" id="KW-1185">Reference proteome</keyword>
<dbReference type="InterPro" id="IPR023828">
    <property type="entry name" value="Peptidase_S8_Ser-AS"/>
</dbReference>
<dbReference type="GO" id="GO:0004252">
    <property type="term" value="F:serine-type endopeptidase activity"/>
    <property type="evidence" value="ECO:0007669"/>
    <property type="project" value="UniProtKB-UniRule"/>
</dbReference>
<evidence type="ECO:0000256" key="6">
    <source>
        <dbReference type="PIRSR" id="PIRSR615500-1"/>
    </source>
</evidence>
<dbReference type="Proteomes" id="UP001237642">
    <property type="component" value="Unassembled WGS sequence"/>
</dbReference>
<evidence type="ECO:0000313" key="12">
    <source>
        <dbReference type="EMBL" id="KAK1396783.1"/>
    </source>
</evidence>
<feature type="active site" description="Charge relay system" evidence="6 7">
    <location>
        <position position="201"/>
    </location>
</feature>
<reference evidence="12" key="1">
    <citation type="submission" date="2023-02" db="EMBL/GenBank/DDBJ databases">
        <title>Genome of toxic invasive species Heracleum sosnowskyi carries increased number of genes despite the absence of recent whole-genome duplications.</title>
        <authorList>
            <person name="Schelkunov M."/>
            <person name="Shtratnikova V."/>
            <person name="Makarenko M."/>
            <person name="Klepikova A."/>
            <person name="Omelchenko D."/>
            <person name="Novikova G."/>
            <person name="Obukhova E."/>
            <person name="Bogdanov V."/>
            <person name="Penin A."/>
            <person name="Logacheva M."/>
        </authorList>
    </citation>
    <scope>NUCLEOTIDE SEQUENCE</scope>
    <source>
        <strain evidence="12">Hsosn_3</strain>
        <tissue evidence="12">Leaf</tissue>
    </source>
</reference>
<feature type="domain" description="Inhibitor I9" evidence="10">
    <location>
        <begin position="36"/>
        <end position="113"/>
    </location>
</feature>
<dbReference type="InterPro" id="IPR010259">
    <property type="entry name" value="S8pro/Inhibitor_I9"/>
</dbReference>
<evidence type="ECO:0000256" key="5">
    <source>
        <dbReference type="ARBA" id="ARBA00022825"/>
    </source>
</evidence>
<dbReference type="Pfam" id="PF00082">
    <property type="entry name" value="Peptidase_S8"/>
    <property type="match status" value="1"/>
</dbReference>
<keyword evidence="3 8" id="KW-0732">Signal</keyword>